<dbReference type="eggNOG" id="COG4191">
    <property type="taxonomic scope" value="Bacteria"/>
</dbReference>
<evidence type="ECO:0000256" key="1">
    <source>
        <dbReference type="ARBA" id="ARBA00000085"/>
    </source>
</evidence>
<dbReference type="Gene3D" id="1.10.287.130">
    <property type="match status" value="1"/>
</dbReference>
<dbReference type="InterPro" id="IPR011006">
    <property type="entry name" value="CheY-like_superfamily"/>
</dbReference>
<evidence type="ECO:0000256" key="2">
    <source>
        <dbReference type="ARBA" id="ARBA00012438"/>
    </source>
</evidence>
<dbReference type="RefSeq" id="WP_015403335.1">
    <property type="nucleotide sequence ID" value="NC_020304.1"/>
</dbReference>
<sequence>MNQQPVILCVDNEPINLSLMEAVLAPQGFLIVLAQDGKTALDRLHSERVDLVLMDVMMPEMDGFEVCRRIKADSATWAIPVLFVSSLNDSSFEIMGLELGAADYLVKPFSPAVLQARVKTQLEIKAHSDLLEELAAERARQLIHAERLSTLGTLAAGIAHEINNPLSYIFSYAQMLLTDMQKLKSLMTSHGVSETALRRAWQDFLEQDAEAPVNIAEGANRILVIMESIRKFSCQGQREKVPVSMVVCIENALSLCNNALKYHVTVDKKLAPGLDPVIANGQQLEQVFVNLFKNAADAMDAKKKGTLSITLDQANGFIRCTVEDNGPGIEPQQLEAIWQPFFTTKDAQTGTGLGLSISRGIIEEHQGRILAENREDVQGARFVVELPVRSTKQ</sequence>
<dbReference type="InterPro" id="IPR036097">
    <property type="entry name" value="HisK_dim/P_sf"/>
</dbReference>
<dbReference type="Proteomes" id="UP000011721">
    <property type="component" value="Chromosome"/>
</dbReference>
<dbReference type="OrthoDB" id="9781147at2"/>
<dbReference type="InterPro" id="IPR004358">
    <property type="entry name" value="Sig_transdc_His_kin-like_C"/>
</dbReference>
<evidence type="ECO:0000259" key="5">
    <source>
        <dbReference type="PROSITE" id="PS50109"/>
    </source>
</evidence>
<dbReference type="InterPro" id="IPR005467">
    <property type="entry name" value="His_kinase_dom"/>
</dbReference>
<keyword evidence="3 4" id="KW-0597">Phosphoprotein</keyword>
<dbReference type="InterPro" id="IPR003661">
    <property type="entry name" value="HisK_dim/P_dom"/>
</dbReference>
<dbReference type="InterPro" id="IPR036890">
    <property type="entry name" value="HATPase_C_sf"/>
</dbReference>
<dbReference type="Gene3D" id="3.30.565.10">
    <property type="entry name" value="Histidine kinase-like ATPase, C-terminal domain"/>
    <property type="match status" value="1"/>
</dbReference>
<evidence type="ECO:0000313" key="8">
    <source>
        <dbReference type="Proteomes" id="UP000011721"/>
    </source>
</evidence>
<name>M1ND05_DESSD</name>
<evidence type="ECO:0000313" key="7">
    <source>
        <dbReference type="EMBL" id="AGF77639.1"/>
    </source>
</evidence>
<dbReference type="GO" id="GO:0000155">
    <property type="term" value="F:phosphorelay sensor kinase activity"/>
    <property type="evidence" value="ECO:0007669"/>
    <property type="project" value="InterPro"/>
</dbReference>
<dbReference type="PRINTS" id="PR00344">
    <property type="entry name" value="BCTRLSENSOR"/>
</dbReference>
<protein>
    <recommendedName>
        <fullName evidence="2">histidine kinase</fullName>
        <ecNumber evidence="2">2.7.13.3</ecNumber>
    </recommendedName>
</protein>
<dbReference type="CDD" id="cd00082">
    <property type="entry name" value="HisKA"/>
    <property type="match status" value="1"/>
</dbReference>
<dbReference type="PROSITE" id="PS50109">
    <property type="entry name" value="HIS_KIN"/>
    <property type="match status" value="1"/>
</dbReference>
<evidence type="ECO:0000256" key="3">
    <source>
        <dbReference type="ARBA" id="ARBA00022553"/>
    </source>
</evidence>
<gene>
    <name evidence="7" type="ordered locus">UWK_01067</name>
</gene>
<dbReference type="SUPFAM" id="SSF52172">
    <property type="entry name" value="CheY-like"/>
    <property type="match status" value="1"/>
</dbReference>
<proteinExistence type="predicted"/>
<dbReference type="Pfam" id="PF00072">
    <property type="entry name" value="Response_reg"/>
    <property type="match status" value="1"/>
</dbReference>
<dbReference type="EMBL" id="CP003985">
    <property type="protein sequence ID" value="AGF77639.1"/>
    <property type="molecule type" value="Genomic_DNA"/>
</dbReference>
<reference evidence="8" key="1">
    <citation type="journal article" date="2013" name="Stand. Genomic Sci.">
        <title>Complete genome sequence of Desulfocapsa sulfexigens, a marine deltaproteobacterium specialized in disproportionating inorganic sulfur compounds.</title>
        <authorList>
            <person name="Finster K.W."/>
            <person name="Kjeldsen K.U."/>
            <person name="Kube M."/>
            <person name="Reinhardt R."/>
            <person name="Mussmann M."/>
            <person name="Amann R."/>
            <person name="Schreiber L."/>
        </authorList>
    </citation>
    <scope>NUCLEOTIDE SEQUENCE [LARGE SCALE GENOMIC DNA]</scope>
    <source>
        <strain evidence="8">DSM 10523 / SB164P1</strain>
    </source>
</reference>
<keyword evidence="7" id="KW-0808">Transferase</keyword>
<dbReference type="SMART" id="SM00448">
    <property type="entry name" value="REC"/>
    <property type="match status" value="1"/>
</dbReference>
<dbReference type="Pfam" id="PF02518">
    <property type="entry name" value="HATPase_c"/>
    <property type="match status" value="1"/>
</dbReference>
<evidence type="ECO:0000259" key="6">
    <source>
        <dbReference type="PROSITE" id="PS50110"/>
    </source>
</evidence>
<dbReference type="PANTHER" id="PTHR43547">
    <property type="entry name" value="TWO-COMPONENT HISTIDINE KINASE"/>
    <property type="match status" value="1"/>
</dbReference>
<dbReference type="PANTHER" id="PTHR43547:SF2">
    <property type="entry name" value="HYBRID SIGNAL TRANSDUCTION HISTIDINE KINASE C"/>
    <property type="match status" value="1"/>
</dbReference>
<dbReference type="EC" id="2.7.13.3" evidence="2"/>
<feature type="modified residue" description="4-aspartylphosphate" evidence="4">
    <location>
        <position position="55"/>
    </location>
</feature>
<dbReference type="HOGENOM" id="CLU_000445_114_72_7"/>
<dbReference type="PROSITE" id="PS50110">
    <property type="entry name" value="RESPONSE_REGULATORY"/>
    <property type="match status" value="1"/>
</dbReference>
<organism evidence="7 8">
    <name type="scientific">Desulfocapsa sulfexigens (strain DSM 10523 / SB164P1)</name>
    <dbReference type="NCBI Taxonomy" id="1167006"/>
    <lineage>
        <taxon>Bacteria</taxon>
        <taxon>Pseudomonadati</taxon>
        <taxon>Thermodesulfobacteriota</taxon>
        <taxon>Desulfobulbia</taxon>
        <taxon>Desulfobulbales</taxon>
        <taxon>Desulfocapsaceae</taxon>
        <taxon>Desulfocapsa</taxon>
    </lineage>
</organism>
<dbReference type="AlphaFoldDB" id="M1ND05"/>
<comment type="catalytic activity">
    <reaction evidence="1">
        <text>ATP + protein L-histidine = ADP + protein N-phospho-L-histidine.</text>
        <dbReference type="EC" id="2.7.13.3"/>
    </reaction>
</comment>
<dbReference type="STRING" id="1167006.UWK_01067"/>
<dbReference type="SUPFAM" id="SSF47384">
    <property type="entry name" value="Homodimeric domain of signal transducing histidine kinase"/>
    <property type="match status" value="1"/>
</dbReference>
<dbReference type="InterPro" id="IPR001789">
    <property type="entry name" value="Sig_transdc_resp-reg_receiver"/>
</dbReference>
<dbReference type="SMART" id="SM00388">
    <property type="entry name" value="HisKA"/>
    <property type="match status" value="1"/>
</dbReference>
<dbReference type="KEGG" id="dsf:UWK_01067"/>
<dbReference type="SUPFAM" id="SSF55874">
    <property type="entry name" value="ATPase domain of HSP90 chaperone/DNA topoisomerase II/histidine kinase"/>
    <property type="match status" value="1"/>
</dbReference>
<accession>M1ND05</accession>
<dbReference type="Gene3D" id="3.40.50.2300">
    <property type="match status" value="1"/>
</dbReference>
<dbReference type="SMART" id="SM00387">
    <property type="entry name" value="HATPase_c"/>
    <property type="match status" value="1"/>
</dbReference>
<feature type="domain" description="Response regulatory" evidence="6">
    <location>
        <begin position="6"/>
        <end position="122"/>
    </location>
</feature>
<dbReference type="eggNOG" id="COG0745">
    <property type="taxonomic scope" value="Bacteria"/>
</dbReference>
<dbReference type="InterPro" id="IPR003594">
    <property type="entry name" value="HATPase_dom"/>
</dbReference>
<evidence type="ECO:0000256" key="4">
    <source>
        <dbReference type="PROSITE-ProRule" id="PRU00169"/>
    </source>
</evidence>
<keyword evidence="8" id="KW-1185">Reference proteome</keyword>
<feature type="domain" description="Histidine kinase" evidence="5">
    <location>
        <begin position="157"/>
        <end position="390"/>
    </location>
</feature>
<keyword evidence="7" id="KW-0418">Kinase</keyword>